<accession>A0A5M4B3W6</accession>
<dbReference type="GO" id="GO:0007165">
    <property type="term" value="P:signal transduction"/>
    <property type="evidence" value="ECO:0007669"/>
    <property type="project" value="InterPro"/>
</dbReference>
<evidence type="ECO:0000313" key="3">
    <source>
        <dbReference type="Proteomes" id="UP000391834"/>
    </source>
</evidence>
<dbReference type="Gene3D" id="3.40.50.10140">
    <property type="entry name" value="Toll/interleukin-1 receptor homology (TIR) domain"/>
    <property type="match status" value="1"/>
</dbReference>
<name>A0A5M4B3W6_9BACT</name>
<keyword evidence="3" id="KW-1185">Reference proteome</keyword>
<sequence length="342" mass="39502">MTHKTVFVSYSWDNNEEHKEWVLNLSNNLVKNGIDVWLDQYDLSAGHEMTYFMEKATTADKVLVILTPNYKLKADKREGGVGYEYSLLTEEFYNSEPDKSRIIPILRDGTKNSSCPAFLHTRLFHDMRNDNKFDSKFFELIKIIVDKPLIVKPPIGKLPEFDNAAIPEVDKTILDYRKKEEFHRKKNAIIDSEKGVELFHTTTNQIVQQISESLQNYTTNFGLHFEVKTTDEPSILLSTINYTFYFGTHNSYSNSATNAYVVLNFFKGPVGLSPSIDYRDTPKIIYKTNYKFDLEENLNPIFVKKDNSNIKLTAHEIATVAVREVIVNEIKLRESKLRGNSE</sequence>
<dbReference type="EMBL" id="BLAX01000001">
    <property type="protein sequence ID" value="GET34493.1"/>
    <property type="molecule type" value="Genomic_DNA"/>
</dbReference>
<dbReference type="PROSITE" id="PS51534">
    <property type="entry name" value="SEFIR"/>
    <property type="match status" value="1"/>
</dbReference>
<protein>
    <recommendedName>
        <fullName evidence="1">SEFIR domain-containing protein</fullName>
    </recommendedName>
</protein>
<dbReference type="InterPro" id="IPR035897">
    <property type="entry name" value="Toll_tir_struct_dom_sf"/>
</dbReference>
<evidence type="ECO:0000313" key="2">
    <source>
        <dbReference type="EMBL" id="GET34493.1"/>
    </source>
</evidence>
<comment type="caution">
    <text evidence="2">The sequence shown here is derived from an EMBL/GenBank/DDBJ whole genome shotgun (WGS) entry which is preliminary data.</text>
</comment>
<dbReference type="RefSeq" id="WP_025865839.1">
    <property type="nucleotide sequence ID" value="NZ_BLAX01000001.1"/>
</dbReference>
<dbReference type="InterPro" id="IPR013568">
    <property type="entry name" value="SEFIR_dom"/>
</dbReference>
<dbReference type="Pfam" id="PF13676">
    <property type="entry name" value="TIR_2"/>
    <property type="match status" value="1"/>
</dbReference>
<dbReference type="SUPFAM" id="SSF52200">
    <property type="entry name" value="Toll/Interleukin receptor TIR domain"/>
    <property type="match status" value="1"/>
</dbReference>
<dbReference type="InterPro" id="IPR000157">
    <property type="entry name" value="TIR_dom"/>
</dbReference>
<proteinExistence type="predicted"/>
<dbReference type="AlphaFoldDB" id="A0A5M4B3W6"/>
<dbReference type="Proteomes" id="UP000391834">
    <property type="component" value="Unassembled WGS sequence"/>
</dbReference>
<feature type="domain" description="SEFIR" evidence="1">
    <location>
        <begin position="3"/>
        <end position="136"/>
    </location>
</feature>
<gene>
    <name evidence="2" type="ORF">PbJCM13498_33560</name>
</gene>
<dbReference type="OrthoDB" id="5149141at2"/>
<evidence type="ECO:0000259" key="1">
    <source>
        <dbReference type="PROSITE" id="PS51534"/>
    </source>
</evidence>
<reference evidence="2 3" key="1">
    <citation type="submission" date="2019-10" db="EMBL/GenBank/DDBJ databases">
        <title>Prolixibacter strains distinguished by the presence of nitrate reductase genes were adept at nitrate-dependent anaerobic corrosion of metallic iron and carbon steel.</title>
        <authorList>
            <person name="Iino T."/>
            <person name="Shono N."/>
            <person name="Ito K."/>
            <person name="Nakamura R."/>
            <person name="Sueoka K."/>
            <person name="Harayama S."/>
            <person name="Ohkuma M."/>
        </authorList>
    </citation>
    <scope>NUCLEOTIDE SEQUENCE [LARGE SCALE GENOMIC DNA]</scope>
    <source>
        <strain evidence="2 3">JCM 13498</strain>
    </source>
</reference>
<organism evidence="2 3">
    <name type="scientific">Prolixibacter bellariivorans</name>
    <dbReference type="NCBI Taxonomy" id="314319"/>
    <lineage>
        <taxon>Bacteria</taxon>
        <taxon>Pseudomonadati</taxon>
        <taxon>Bacteroidota</taxon>
        <taxon>Bacteroidia</taxon>
        <taxon>Marinilabiliales</taxon>
        <taxon>Prolixibacteraceae</taxon>
        <taxon>Prolixibacter</taxon>
    </lineage>
</organism>